<evidence type="ECO:0000313" key="3">
    <source>
        <dbReference type="EMBL" id="SDC27058.1"/>
    </source>
</evidence>
<evidence type="ECO:0000313" key="4">
    <source>
        <dbReference type="Proteomes" id="UP000198925"/>
    </source>
</evidence>
<evidence type="ECO:0000256" key="1">
    <source>
        <dbReference type="SAM" id="MobiDB-lite"/>
    </source>
</evidence>
<feature type="transmembrane region" description="Helical" evidence="2">
    <location>
        <begin position="6"/>
        <end position="23"/>
    </location>
</feature>
<proteinExistence type="predicted"/>
<dbReference type="RefSeq" id="WP_090560725.1">
    <property type="nucleotide sequence ID" value="NZ_FMXZ01000001.1"/>
</dbReference>
<dbReference type="Proteomes" id="UP000198925">
    <property type="component" value="Unassembled WGS sequence"/>
</dbReference>
<feature type="region of interest" description="Disordered" evidence="1">
    <location>
        <begin position="26"/>
        <end position="67"/>
    </location>
</feature>
<evidence type="ECO:0000256" key="2">
    <source>
        <dbReference type="SAM" id="Phobius"/>
    </source>
</evidence>
<keyword evidence="2" id="KW-0472">Membrane</keyword>
<feature type="compositionally biased region" description="Pro residues" evidence="1">
    <location>
        <begin position="28"/>
        <end position="38"/>
    </location>
</feature>
<keyword evidence="2" id="KW-0812">Transmembrane</keyword>
<feature type="compositionally biased region" description="Polar residues" evidence="1">
    <location>
        <begin position="58"/>
        <end position="67"/>
    </location>
</feature>
<accession>A0A1G6K853</accession>
<name>A0A1G6K853_9PROT</name>
<dbReference type="STRING" id="938405.SAMN02927895_00611"/>
<keyword evidence="2" id="KW-1133">Transmembrane helix</keyword>
<organism evidence="3 4">
    <name type="scientific">Belnapia rosea</name>
    <dbReference type="NCBI Taxonomy" id="938405"/>
    <lineage>
        <taxon>Bacteria</taxon>
        <taxon>Pseudomonadati</taxon>
        <taxon>Pseudomonadota</taxon>
        <taxon>Alphaproteobacteria</taxon>
        <taxon>Acetobacterales</taxon>
        <taxon>Roseomonadaceae</taxon>
        <taxon>Belnapia</taxon>
    </lineage>
</organism>
<reference evidence="3 4" key="1">
    <citation type="submission" date="2016-10" db="EMBL/GenBank/DDBJ databases">
        <authorList>
            <person name="de Groot N.N."/>
        </authorList>
    </citation>
    <scope>NUCLEOTIDE SEQUENCE [LARGE SCALE GENOMIC DNA]</scope>
    <source>
        <strain evidence="3 4">CPCC 100156</strain>
    </source>
</reference>
<dbReference type="AlphaFoldDB" id="A0A1G6K853"/>
<gene>
    <name evidence="3" type="ORF">SAMN04487779_1001419</name>
</gene>
<protein>
    <submittedName>
        <fullName evidence="3">Uncharacterized protein</fullName>
    </submittedName>
</protein>
<dbReference type="EMBL" id="FMZX01000001">
    <property type="protein sequence ID" value="SDC27058.1"/>
    <property type="molecule type" value="Genomic_DNA"/>
</dbReference>
<sequence>MPRLNLSTVIAPLLVMILVALTIHKISAPPPKGPPPPTTAAMRETSGGGARPAEPAAVNTQTTNSGG</sequence>
<keyword evidence="4" id="KW-1185">Reference proteome</keyword>